<comment type="caution">
    <text evidence="1">The sequence shown here is derived from an EMBL/GenBank/DDBJ whole genome shotgun (WGS) entry which is preliminary data.</text>
</comment>
<dbReference type="InterPro" id="IPR014099">
    <property type="entry name" value="Spore_coat_GerQ"/>
</dbReference>
<accession>A0ABQ1ZKR2</accession>
<protein>
    <submittedName>
        <fullName evidence="1">Uncharacterized protein</fullName>
    </submittedName>
</protein>
<dbReference type="Proteomes" id="UP000605427">
    <property type="component" value="Unassembled WGS sequence"/>
</dbReference>
<name>A0ABQ1ZKR2_9BACL</name>
<keyword evidence="2" id="KW-1185">Reference proteome</keyword>
<evidence type="ECO:0000313" key="1">
    <source>
        <dbReference type="EMBL" id="GGH70090.1"/>
    </source>
</evidence>
<evidence type="ECO:0000313" key="2">
    <source>
        <dbReference type="Proteomes" id="UP000605427"/>
    </source>
</evidence>
<dbReference type="EMBL" id="BMDD01000001">
    <property type="protein sequence ID" value="GGH70090.1"/>
    <property type="molecule type" value="Genomic_DNA"/>
</dbReference>
<gene>
    <name evidence="1" type="ORF">GCM10007362_05840</name>
</gene>
<dbReference type="RefSeq" id="WP_172238819.1">
    <property type="nucleotide sequence ID" value="NZ_BMDD01000001.1"/>
</dbReference>
<proteinExistence type="predicted"/>
<dbReference type="Pfam" id="PF09671">
    <property type="entry name" value="Spore_GerQ"/>
    <property type="match status" value="1"/>
</dbReference>
<reference evidence="2" key="1">
    <citation type="journal article" date="2019" name="Int. J. Syst. Evol. Microbiol.">
        <title>The Global Catalogue of Microorganisms (GCM) 10K type strain sequencing project: providing services to taxonomists for standard genome sequencing and annotation.</title>
        <authorList>
            <consortium name="The Broad Institute Genomics Platform"/>
            <consortium name="The Broad Institute Genome Sequencing Center for Infectious Disease"/>
            <person name="Wu L."/>
            <person name="Ma J."/>
        </authorList>
    </citation>
    <scope>NUCLEOTIDE SEQUENCE [LARGE SCALE GENOMIC DNA]</scope>
    <source>
        <strain evidence="2">CCM 8702</strain>
    </source>
</reference>
<organism evidence="1 2">
    <name type="scientific">Saccharibacillus endophyticus</name>
    <dbReference type="NCBI Taxonomy" id="2060666"/>
    <lineage>
        <taxon>Bacteria</taxon>
        <taxon>Bacillati</taxon>
        <taxon>Bacillota</taxon>
        <taxon>Bacilli</taxon>
        <taxon>Bacillales</taxon>
        <taxon>Paenibacillaceae</taxon>
        <taxon>Saccharibacillus</taxon>
    </lineage>
</organism>
<sequence length="134" mass="14532">MEYSYSPVTYRISSGMNGMAGRGGVGFRNPLARSGSPMIEASIPQTNYEQPNVISTLQNNLGRTGTFYIVPGMNIGFMSTSVEGRLEAAGSDHVVLSIEYGQRTVVPLNCIDYVVFNDTTGYFYSGNEAFFAGQ</sequence>